<dbReference type="RefSeq" id="WP_188354809.1">
    <property type="nucleotide sequence ID" value="NZ_BMDH01000001.1"/>
</dbReference>
<dbReference type="PANTHER" id="PTHR30419:SF8">
    <property type="entry name" value="NITROGEN ASSIMILATION TRANSCRIPTIONAL ACTIVATOR-RELATED"/>
    <property type="match status" value="1"/>
</dbReference>
<dbReference type="FunFam" id="1.10.10.10:FF:000001">
    <property type="entry name" value="LysR family transcriptional regulator"/>
    <property type="match status" value="1"/>
</dbReference>
<dbReference type="PROSITE" id="PS50931">
    <property type="entry name" value="HTH_LYSR"/>
    <property type="match status" value="1"/>
</dbReference>
<dbReference type="AlphaFoldDB" id="A0A8J3EW22"/>
<dbReference type="SUPFAM" id="SSF53850">
    <property type="entry name" value="Periplasmic binding protein-like II"/>
    <property type="match status" value="1"/>
</dbReference>
<dbReference type="Gene3D" id="3.40.190.10">
    <property type="entry name" value="Periplasmic binding protein-like II"/>
    <property type="match status" value="2"/>
</dbReference>
<dbReference type="PANTHER" id="PTHR30419">
    <property type="entry name" value="HTH-TYPE TRANSCRIPTIONAL REGULATOR YBHD"/>
    <property type="match status" value="1"/>
</dbReference>
<dbReference type="InterPro" id="IPR036390">
    <property type="entry name" value="WH_DNA-bd_sf"/>
</dbReference>
<dbReference type="SUPFAM" id="SSF46785">
    <property type="entry name" value="Winged helix' DNA-binding domain"/>
    <property type="match status" value="1"/>
</dbReference>
<evidence type="ECO:0000256" key="1">
    <source>
        <dbReference type="ARBA" id="ARBA00009437"/>
    </source>
</evidence>
<dbReference type="InterPro" id="IPR050950">
    <property type="entry name" value="HTH-type_LysR_regulators"/>
</dbReference>
<accession>A0A8J3EW22</accession>
<name>A0A8J3EW22_9BIFI</name>
<organism evidence="6 7">
    <name type="scientific">Galliscardovia ingluviei</name>
    <dbReference type="NCBI Taxonomy" id="1769422"/>
    <lineage>
        <taxon>Bacteria</taxon>
        <taxon>Bacillati</taxon>
        <taxon>Actinomycetota</taxon>
        <taxon>Actinomycetes</taxon>
        <taxon>Bifidobacteriales</taxon>
        <taxon>Bifidobacteriaceae</taxon>
        <taxon>Galliscardovia</taxon>
    </lineage>
</organism>
<dbReference type="PRINTS" id="PR00039">
    <property type="entry name" value="HTHLYSR"/>
</dbReference>
<dbReference type="InterPro" id="IPR005119">
    <property type="entry name" value="LysR_subst-bd"/>
</dbReference>
<dbReference type="EMBL" id="BMDH01000001">
    <property type="protein sequence ID" value="GGI13610.1"/>
    <property type="molecule type" value="Genomic_DNA"/>
</dbReference>
<dbReference type="Proteomes" id="UP000619536">
    <property type="component" value="Unassembled WGS sequence"/>
</dbReference>
<keyword evidence="4" id="KW-0804">Transcription</keyword>
<evidence type="ECO:0000259" key="5">
    <source>
        <dbReference type="PROSITE" id="PS50931"/>
    </source>
</evidence>
<evidence type="ECO:0000256" key="4">
    <source>
        <dbReference type="ARBA" id="ARBA00023163"/>
    </source>
</evidence>
<proteinExistence type="inferred from homology"/>
<evidence type="ECO:0000256" key="2">
    <source>
        <dbReference type="ARBA" id="ARBA00023015"/>
    </source>
</evidence>
<dbReference type="GO" id="GO:0003677">
    <property type="term" value="F:DNA binding"/>
    <property type="evidence" value="ECO:0007669"/>
    <property type="project" value="UniProtKB-KW"/>
</dbReference>
<comment type="caution">
    <text evidence="6">The sequence shown here is derived from an EMBL/GenBank/DDBJ whole genome shotgun (WGS) entry which is preliminary data.</text>
</comment>
<dbReference type="InterPro" id="IPR036388">
    <property type="entry name" value="WH-like_DNA-bd_sf"/>
</dbReference>
<gene>
    <name evidence="6" type="ORF">GCM10007377_06820</name>
</gene>
<evidence type="ECO:0000256" key="3">
    <source>
        <dbReference type="ARBA" id="ARBA00023125"/>
    </source>
</evidence>
<feature type="domain" description="HTH lysR-type" evidence="5">
    <location>
        <begin position="1"/>
        <end position="60"/>
    </location>
</feature>
<keyword evidence="7" id="KW-1185">Reference proteome</keyword>
<keyword evidence="3" id="KW-0238">DNA-binding</keyword>
<dbReference type="GO" id="GO:0003700">
    <property type="term" value="F:DNA-binding transcription factor activity"/>
    <property type="evidence" value="ECO:0007669"/>
    <property type="project" value="InterPro"/>
</dbReference>
<reference evidence="6" key="1">
    <citation type="journal article" date="2014" name="Int. J. Syst. Evol. Microbiol.">
        <title>Complete genome sequence of Corynebacterium casei LMG S-19264T (=DSM 44701T), isolated from a smear-ripened cheese.</title>
        <authorList>
            <consortium name="US DOE Joint Genome Institute (JGI-PGF)"/>
            <person name="Walter F."/>
            <person name="Albersmeier A."/>
            <person name="Kalinowski J."/>
            <person name="Ruckert C."/>
        </authorList>
    </citation>
    <scope>NUCLEOTIDE SEQUENCE</scope>
    <source>
        <strain evidence="6">CCM 8606</strain>
    </source>
</reference>
<dbReference type="Gene3D" id="1.10.10.10">
    <property type="entry name" value="Winged helix-like DNA-binding domain superfamily/Winged helix DNA-binding domain"/>
    <property type="match status" value="1"/>
</dbReference>
<dbReference type="Pfam" id="PF03466">
    <property type="entry name" value="LysR_substrate"/>
    <property type="match status" value="1"/>
</dbReference>
<sequence>MRTQDMQYFTMLCKLRSFSRAAQYFHVTQPTISYAIRRLEEECGASLLIREHTQQQVKITSAGEIVQRACMNMLYDYQQMLSQVERFKQQRITFGLPPILGNAYFMQLIRSVRQQGLLEHIDFVSAGSKEILQQLHDGKLDLALIGSIQPLDELLDEGTLHVVQVGKRPFCIVVATDDPLATHSEVSIQECADRSFILLDEHYVHESAFRLLMQHVQLGAHVEIYQSDVQIVLSMIREGLGIGFLADIALKQAEGLVALPIAGAYQPEFIVSVASTRPLEQIAEGRFLSFAHELQTAFQ</sequence>
<comment type="similarity">
    <text evidence="1">Belongs to the LysR transcriptional regulatory family.</text>
</comment>
<evidence type="ECO:0000313" key="7">
    <source>
        <dbReference type="Proteomes" id="UP000619536"/>
    </source>
</evidence>
<protein>
    <submittedName>
        <fullName evidence="6">LysR family transcriptional regulator</fullName>
    </submittedName>
</protein>
<reference evidence="6" key="2">
    <citation type="submission" date="2020-09" db="EMBL/GenBank/DDBJ databases">
        <authorList>
            <person name="Sun Q."/>
            <person name="Sedlacek I."/>
        </authorList>
    </citation>
    <scope>NUCLEOTIDE SEQUENCE</scope>
    <source>
        <strain evidence="6">CCM 8606</strain>
    </source>
</reference>
<dbReference type="InterPro" id="IPR000847">
    <property type="entry name" value="LysR_HTH_N"/>
</dbReference>
<keyword evidence="2" id="KW-0805">Transcription regulation</keyword>
<dbReference type="GO" id="GO:0005829">
    <property type="term" value="C:cytosol"/>
    <property type="evidence" value="ECO:0007669"/>
    <property type="project" value="TreeGrafter"/>
</dbReference>
<dbReference type="Pfam" id="PF00126">
    <property type="entry name" value="HTH_1"/>
    <property type="match status" value="1"/>
</dbReference>
<evidence type="ECO:0000313" key="6">
    <source>
        <dbReference type="EMBL" id="GGI13610.1"/>
    </source>
</evidence>